<evidence type="ECO:0000313" key="11">
    <source>
        <dbReference type="WBParaSite" id="PSAMB.scaffold2254size24321.g17050.t1"/>
    </source>
</evidence>
<proteinExistence type="inferred from homology"/>
<dbReference type="Gene3D" id="3.40.50.300">
    <property type="entry name" value="P-loop containing nucleotide triphosphate hydrolases"/>
    <property type="match status" value="1"/>
</dbReference>
<organism evidence="10 11">
    <name type="scientific">Plectus sambesii</name>
    <dbReference type="NCBI Taxonomy" id="2011161"/>
    <lineage>
        <taxon>Eukaryota</taxon>
        <taxon>Metazoa</taxon>
        <taxon>Ecdysozoa</taxon>
        <taxon>Nematoda</taxon>
        <taxon>Chromadorea</taxon>
        <taxon>Plectida</taxon>
        <taxon>Plectina</taxon>
        <taxon>Plectoidea</taxon>
        <taxon>Plectidae</taxon>
        <taxon>Plectus</taxon>
    </lineage>
</organism>
<protein>
    <recommendedName>
        <fullName evidence="7">Cell division control protein</fullName>
    </recommendedName>
</protein>
<sequence>MTFIENFEATGLVGDDVKALRRRKMSPTPKETPSRSLRPRIKAKSPQKTLNFTVKKRSNAITSKAVNEDKCPMTCVRSPLKSPNAVAFRPVPDTAPCGRTKERQPALKSRQRLFASPSAEQDSEKSKETVELRAKRSLGMGLPDQLVGRDREITLLTESVDALMRDEAPGTFYLAGQPGTGKTATVRHSIRLLKKKHKFDYGFVNCMSIRTPADIYRLVLESLMGDDEKVEVARTRLAPADQLADTVRQRFSDSKRSTVLVLDEMDQLASRNHQVLYMAFGWAALKSSRLILIGIANSLDLTERLLPKLKLADPPRLIQFRPYSKDDVIAILRHRLFEADNLLDNAAVELCARKVSALTGDIRKALDICQMAIDKIQRRKDSNGGGGGESVPVAGFKDVLDTVKDVYGSVMTRASVTLPLQQKLLLASCLALYRTGVKSPTLVQLYRAYKKACDALHVPPVQDHEAASNCQLLEACGLLLVSKPTRKQSTSIATVQLLVDERSVMNALNDNTLFASVLSTVG</sequence>
<evidence type="ECO:0000256" key="5">
    <source>
        <dbReference type="ARBA" id="ARBA00023242"/>
    </source>
</evidence>
<reference evidence="11" key="1">
    <citation type="submission" date="2022-11" db="UniProtKB">
        <authorList>
            <consortium name="WormBaseParasite"/>
        </authorList>
    </citation>
    <scope>IDENTIFICATION</scope>
</reference>
<comment type="similarity">
    <text evidence="2 7">Belongs to the CDC6/cdc18 family.</text>
</comment>
<dbReference type="Pfam" id="PF09079">
    <property type="entry name" value="WHD_Cdc6"/>
    <property type="match status" value="1"/>
</dbReference>
<dbReference type="GO" id="GO:0005634">
    <property type="term" value="C:nucleus"/>
    <property type="evidence" value="ECO:0007669"/>
    <property type="project" value="UniProtKB-SubCell"/>
</dbReference>
<dbReference type="Pfam" id="PF13191">
    <property type="entry name" value="AAA_16"/>
    <property type="match status" value="1"/>
</dbReference>
<evidence type="ECO:0000313" key="10">
    <source>
        <dbReference type="Proteomes" id="UP000887566"/>
    </source>
</evidence>
<accession>A0A914VQ59</accession>
<evidence type="ECO:0000256" key="1">
    <source>
        <dbReference type="ARBA" id="ARBA00004123"/>
    </source>
</evidence>
<dbReference type="Gene3D" id="1.10.10.10">
    <property type="entry name" value="Winged helix-like DNA-binding domain superfamily/Winged helix DNA-binding domain"/>
    <property type="match status" value="1"/>
</dbReference>
<keyword evidence="10" id="KW-1185">Reference proteome</keyword>
<dbReference type="PIRSF" id="PIRSF001767">
    <property type="entry name" value="Cdc6"/>
    <property type="match status" value="1"/>
</dbReference>
<dbReference type="Proteomes" id="UP000887566">
    <property type="component" value="Unplaced"/>
</dbReference>
<evidence type="ECO:0000256" key="6">
    <source>
        <dbReference type="ARBA" id="ARBA00023306"/>
    </source>
</evidence>
<dbReference type="GO" id="GO:0003688">
    <property type="term" value="F:DNA replication origin binding"/>
    <property type="evidence" value="ECO:0007669"/>
    <property type="project" value="TreeGrafter"/>
</dbReference>
<dbReference type="AlphaFoldDB" id="A0A914VQ59"/>
<name>A0A914VQ59_9BILA</name>
<evidence type="ECO:0000259" key="9">
    <source>
        <dbReference type="SMART" id="SM00382"/>
    </source>
</evidence>
<dbReference type="InterPro" id="IPR003593">
    <property type="entry name" value="AAA+_ATPase"/>
</dbReference>
<dbReference type="GO" id="GO:0051301">
    <property type="term" value="P:cell division"/>
    <property type="evidence" value="ECO:0007669"/>
    <property type="project" value="UniProtKB-UniRule"/>
</dbReference>
<dbReference type="GO" id="GO:0006270">
    <property type="term" value="P:DNA replication initiation"/>
    <property type="evidence" value="ECO:0007669"/>
    <property type="project" value="UniProtKB-UniRule"/>
</dbReference>
<dbReference type="InterPro" id="IPR027417">
    <property type="entry name" value="P-loop_NTPase"/>
</dbReference>
<keyword evidence="5 7" id="KW-0539">Nucleus</keyword>
<evidence type="ECO:0000256" key="4">
    <source>
        <dbReference type="ARBA" id="ARBA00022705"/>
    </source>
</evidence>
<dbReference type="Gene3D" id="1.10.8.60">
    <property type="match status" value="1"/>
</dbReference>
<comment type="function">
    <text evidence="7">Involved in the initiation of DNA replication. Also participates in checkpoint controls that ensure DNA replication is completed before mitosis is initiated.</text>
</comment>
<dbReference type="SUPFAM" id="SSF46785">
    <property type="entry name" value="Winged helix' DNA-binding domain"/>
    <property type="match status" value="1"/>
</dbReference>
<dbReference type="InterPro" id="IPR015163">
    <property type="entry name" value="Cdc6_C"/>
</dbReference>
<dbReference type="InterPro" id="IPR036390">
    <property type="entry name" value="WH_DNA-bd_sf"/>
</dbReference>
<dbReference type="Pfam" id="PF22606">
    <property type="entry name" value="Cdc6-ORC-like_ATPase_lid"/>
    <property type="match status" value="1"/>
</dbReference>
<dbReference type="InterPro" id="IPR041664">
    <property type="entry name" value="AAA_16"/>
</dbReference>
<evidence type="ECO:0000256" key="7">
    <source>
        <dbReference type="PIRNR" id="PIRNR001767"/>
    </source>
</evidence>
<dbReference type="SUPFAM" id="SSF52540">
    <property type="entry name" value="P-loop containing nucleoside triphosphate hydrolases"/>
    <property type="match status" value="1"/>
</dbReference>
<keyword evidence="6" id="KW-0131">Cell cycle</keyword>
<dbReference type="WBParaSite" id="PSAMB.scaffold2254size24321.g17050.t1">
    <property type="protein sequence ID" value="PSAMB.scaffold2254size24321.g17050.t1"/>
    <property type="gene ID" value="PSAMB.scaffold2254size24321.g17050"/>
</dbReference>
<comment type="subcellular location">
    <subcellularLocation>
        <location evidence="1 7">Nucleus</location>
    </subcellularLocation>
</comment>
<dbReference type="PANTHER" id="PTHR10763">
    <property type="entry name" value="CELL DIVISION CONTROL PROTEIN 6-RELATED"/>
    <property type="match status" value="1"/>
</dbReference>
<dbReference type="GO" id="GO:0033314">
    <property type="term" value="P:mitotic DNA replication checkpoint signaling"/>
    <property type="evidence" value="ECO:0007669"/>
    <property type="project" value="TreeGrafter"/>
</dbReference>
<feature type="region of interest" description="Disordered" evidence="8">
    <location>
        <begin position="91"/>
        <end position="130"/>
    </location>
</feature>
<evidence type="ECO:0000256" key="2">
    <source>
        <dbReference type="ARBA" id="ARBA00006184"/>
    </source>
</evidence>
<dbReference type="InterPro" id="IPR016314">
    <property type="entry name" value="Cdc6/18"/>
</dbReference>
<feature type="domain" description="AAA+ ATPase" evidence="9">
    <location>
        <begin position="168"/>
        <end position="315"/>
    </location>
</feature>
<keyword evidence="3" id="KW-0132">Cell division</keyword>
<dbReference type="SMART" id="SM00382">
    <property type="entry name" value="AAA"/>
    <property type="match status" value="1"/>
</dbReference>
<dbReference type="CDD" id="cd00009">
    <property type="entry name" value="AAA"/>
    <property type="match status" value="1"/>
</dbReference>
<keyword evidence="4" id="KW-0235">DNA replication</keyword>
<feature type="region of interest" description="Disordered" evidence="8">
    <location>
        <begin position="21"/>
        <end position="45"/>
    </location>
</feature>
<evidence type="ECO:0000256" key="8">
    <source>
        <dbReference type="SAM" id="MobiDB-lite"/>
    </source>
</evidence>
<dbReference type="InterPro" id="IPR036388">
    <property type="entry name" value="WH-like_DNA-bd_sf"/>
</dbReference>
<dbReference type="InterPro" id="IPR050311">
    <property type="entry name" value="ORC1/CDC6"/>
</dbReference>
<dbReference type="InterPro" id="IPR054425">
    <property type="entry name" value="Cdc6_ORC1-like_ATPase_lid"/>
</dbReference>
<evidence type="ECO:0000256" key="3">
    <source>
        <dbReference type="ARBA" id="ARBA00022618"/>
    </source>
</evidence>
<dbReference type="PANTHER" id="PTHR10763:SF26">
    <property type="entry name" value="CELL DIVISION CONTROL PROTEIN 6 HOMOLOG"/>
    <property type="match status" value="1"/>
</dbReference>